<name>A0ABV0GML1_PAENI</name>
<comment type="caution">
    <text evidence="2">The sequence shown here is derived from an EMBL/GenBank/DDBJ whole genome shotgun (WGS) entry which is preliminary data.</text>
</comment>
<dbReference type="InterPro" id="IPR006311">
    <property type="entry name" value="TAT_signal"/>
</dbReference>
<reference evidence="2 3" key="1">
    <citation type="journal article" date="2024" name="Appl. Microbiol. Biotechnol.">
        <title>Biosynthetic gene clusters with biotechnological applications in novel Antarctic isolates from Actinomycetota.</title>
        <authorList>
            <person name="Bruna P."/>
            <person name="Nunez-Montero K."/>
            <person name="Contreras M.J."/>
            <person name="Leal K."/>
            <person name="Garcia M."/>
            <person name="Abanto M."/>
            <person name="Barrientos L."/>
        </authorList>
    </citation>
    <scope>NUCLEOTIDE SEQUENCE [LARGE SCALE GENOMIC DNA]</scope>
    <source>
        <strain evidence="2 3">Se16.17</strain>
    </source>
</reference>
<accession>A0ABV0GML1</accession>
<keyword evidence="3" id="KW-1185">Reference proteome</keyword>
<dbReference type="Proteomes" id="UP001448614">
    <property type="component" value="Unassembled WGS sequence"/>
</dbReference>
<organism evidence="2 3">
    <name type="scientific">Paenarthrobacter nicotinovorans</name>
    <name type="common">Arthrobacter nicotinovorans</name>
    <dbReference type="NCBI Taxonomy" id="29320"/>
    <lineage>
        <taxon>Bacteria</taxon>
        <taxon>Bacillati</taxon>
        <taxon>Actinomycetota</taxon>
        <taxon>Actinomycetes</taxon>
        <taxon>Micrococcales</taxon>
        <taxon>Micrococcaceae</taxon>
        <taxon>Paenarthrobacter</taxon>
    </lineage>
</organism>
<dbReference type="EMBL" id="JBBMFV010000003">
    <property type="protein sequence ID" value="MEO3939760.1"/>
    <property type="molecule type" value="Genomic_DNA"/>
</dbReference>
<evidence type="ECO:0000256" key="1">
    <source>
        <dbReference type="SAM" id="SignalP"/>
    </source>
</evidence>
<keyword evidence="1" id="KW-0732">Signal</keyword>
<gene>
    <name evidence="2" type="ORF">V3C41_01600</name>
</gene>
<sequence>MRTRARFLRLIAVAAAVLLGMLAAPAAALASFTDVERAASPYSAASIPAPGAANVSMSCVFGIRATVTVNSFSTVTNANYHDIKIFDRSGNQEFTGDLSKAAGKTYTSGYEVIGTWTYEIRGYYKVPGTSNMWTGKVLKGTLTC</sequence>
<evidence type="ECO:0000313" key="3">
    <source>
        <dbReference type="Proteomes" id="UP001448614"/>
    </source>
</evidence>
<proteinExistence type="predicted"/>
<feature type="chain" id="PRO_5045727899" evidence="1">
    <location>
        <begin position="31"/>
        <end position="144"/>
    </location>
</feature>
<evidence type="ECO:0000313" key="2">
    <source>
        <dbReference type="EMBL" id="MEO3939760.1"/>
    </source>
</evidence>
<feature type="signal peptide" evidence="1">
    <location>
        <begin position="1"/>
        <end position="30"/>
    </location>
</feature>
<protein>
    <submittedName>
        <fullName evidence="2">Uncharacterized protein</fullName>
    </submittedName>
</protein>
<dbReference type="RefSeq" id="WP_347781644.1">
    <property type="nucleotide sequence ID" value="NZ_JBBMFV010000003.1"/>
</dbReference>
<dbReference type="PROSITE" id="PS51318">
    <property type="entry name" value="TAT"/>
    <property type="match status" value="1"/>
</dbReference>